<feature type="region of interest" description="Disordered" evidence="13">
    <location>
        <begin position="1"/>
        <end position="251"/>
    </location>
</feature>
<dbReference type="OrthoDB" id="5432at2759"/>
<feature type="domain" description="Bacterial bifunctional deaminase-reductase C-terminal" evidence="14">
    <location>
        <begin position="436"/>
        <end position="527"/>
    </location>
</feature>
<feature type="compositionally biased region" description="Polar residues" evidence="13">
    <location>
        <begin position="22"/>
        <end position="32"/>
    </location>
</feature>
<feature type="domain" description="Bacterial bifunctional deaminase-reductase C-terminal" evidence="14">
    <location>
        <begin position="251"/>
        <end position="338"/>
    </location>
</feature>
<feature type="compositionally biased region" description="Low complexity" evidence="13">
    <location>
        <begin position="130"/>
        <end position="164"/>
    </location>
</feature>
<dbReference type="FunCoup" id="A0A2P5IFG7">
    <property type="interactions" value="117"/>
</dbReference>
<evidence type="ECO:0000256" key="2">
    <source>
        <dbReference type="ARBA" id="ARBA00005104"/>
    </source>
</evidence>
<evidence type="ECO:0000256" key="13">
    <source>
        <dbReference type="SAM" id="MobiDB-lite"/>
    </source>
</evidence>
<dbReference type="EMBL" id="MAVT02000014">
    <property type="protein sequence ID" value="POS81241.1"/>
    <property type="molecule type" value="Genomic_DNA"/>
</dbReference>
<evidence type="ECO:0000256" key="11">
    <source>
        <dbReference type="ARBA" id="ARBA00047550"/>
    </source>
</evidence>
<evidence type="ECO:0000256" key="12">
    <source>
        <dbReference type="ARBA" id="ARBA00049020"/>
    </source>
</evidence>
<evidence type="ECO:0000256" key="6">
    <source>
        <dbReference type="ARBA" id="ARBA00022619"/>
    </source>
</evidence>
<name>A0A2P5IFG7_DIAHE</name>
<evidence type="ECO:0000256" key="1">
    <source>
        <dbReference type="ARBA" id="ARBA00003555"/>
    </source>
</evidence>
<comment type="caution">
    <text evidence="15">The sequence shown here is derived from an EMBL/GenBank/DDBJ whole genome shotgun (WGS) entry which is preliminary data.</text>
</comment>
<gene>
    <name evidence="15" type="ORF">DHEL01_v200341</name>
</gene>
<reference evidence="15" key="1">
    <citation type="submission" date="2017-09" db="EMBL/GenBank/DDBJ databases">
        <title>Polyketide synthases of a Diaporthe helianthi virulent isolate.</title>
        <authorList>
            <person name="Baroncelli R."/>
        </authorList>
    </citation>
    <scope>NUCLEOTIDE SEQUENCE [LARGE SCALE GENOMIC DNA]</scope>
    <source>
        <strain evidence="15">7/96</strain>
    </source>
</reference>
<keyword evidence="16" id="KW-1185">Reference proteome</keyword>
<dbReference type="AlphaFoldDB" id="A0A2P5IFG7"/>
<sequence length="532" mass="57129">MPRRGGKGGKANVPQPNPHPIASSSHAVSHENTAAAAPPPPPPPPPPASESASAPQQPSAQQQQQPQQQKQQQPGWKITRPDQPPPEQLSFSYLRSRKLEPYLPPPPVEEHHPLPQLTLAHHNIGPPSQPQYQQQQQEQQEQQPQYQYTAGQAHHQQQLLQQQLLKHHQQQKQQQQQQQQASSSGSPAPPSVQKEQGGGGAHQQHHSQNDHNHEGAAAQEEEGDNDDEEDGDLDEDDEEEEEEDEHWKPRPFITLTYAQSLDSAIANAPGARTALSGPATKSMTHFLRSRHDAILVGVGTAVADDPGLNCRLEVEMGGGHQPRPVVVDPRARWAVTAGSKVVQLAQEGKGLGPWVLIAEGVVPDPERVGVLEAVGGRYITVEQAGSAAAAAAATCGGGSEGKGNGEEEGEDAKGETAEGENKDKEGDDAKSKRPALTWDNIFGVLWEEGINSVMVEGGATVINDLLLLAHEGLDVLDSVIVTVAPLWLGAGAVTVAPQRPLDAQMRPVPGPRLTDVLWIQMGDDMVLSGRIM</sequence>
<keyword evidence="8" id="KW-0560">Oxidoreductase</keyword>
<dbReference type="Gene3D" id="3.40.430.10">
    <property type="entry name" value="Dihydrofolate Reductase, subunit A"/>
    <property type="match status" value="1"/>
</dbReference>
<comment type="catalytic activity">
    <reaction evidence="12">
        <text>2,5-diamino-6-(1-D-ribitylamino)pyrimidin-4(3H)-one 5'-phosphate + NADP(+) = 2,5-diamino-6-(1-D-ribosylamino)pyrimidin-4(3H)-one 5'-phosphate + NADPH + H(+)</text>
        <dbReference type="Rhea" id="RHEA:27278"/>
        <dbReference type="ChEBI" id="CHEBI:15378"/>
        <dbReference type="ChEBI" id="CHEBI:57783"/>
        <dbReference type="ChEBI" id="CHEBI:58349"/>
        <dbReference type="ChEBI" id="CHEBI:58890"/>
        <dbReference type="ChEBI" id="CHEBI:59545"/>
        <dbReference type="EC" id="1.1.1.302"/>
    </reaction>
</comment>
<feature type="compositionally biased region" description="Basic and acidic residues" evidence="13">
    <location>
        <begin position="411"/>
        <end position="431"/>
    </location>
</feature>
<dbReference type="PANTHER" id="PTHR38011">
    <property type="entry name" value="DIHYDROFOLATE REDUCTASE FAMILY PROTEIN (AFU_ORTHOLOGUE AFUA_8G06820)"/>
    <property type="match status" value="1"/>
</dbReference>
<keyword evidence="6" id="KW-0686">Riboflavin biosynthesis</keyword>
<feature type="compositionally biased region" description="Acidic residues" evidence="13">
    <location>
        <begin position="219"/>
        <end position="244"/>
    </location>
</feature>
<dbReference type="Proteomes" id="UP000094444">
    <property type="component" value="Unassembled WGS sequence"/>
</dbReference>
<dbReference type="GO" id="GO:0008703">
    <property type="term" value="F:5-amino-6-(5-phosphoribosylamino)uracil reductase activity"/>
    <property type="evidence" value="ECO:0007669"/>
    <property type="project" value="InterPro"/>
</dbReference>
<comment type="function">
    <text evidence="1">Catalyzes an early step in riboflavin biosynthesis, the NADPH-dependent reduction of the ribose side chain of 2,5-diamino-6-ribosylamino-4(3H)-pyrimidinone 5'-phosphate, yielding 2,5-diamino-6-ribitylamino-4(3H)-pyrimidinone 5'-phosphate.</text>
</comment>
<feature type="region of interest" description="Disordered" evidence="13">
    <location>
        <begin position="394"/>
        <end position="432"/>
    </location>
</feature>
<dbReference type="SUPFAM" id="SSF53597">
    <property type="entry name" value="Dihydrofolate reductase-like"/>
    <property type="match status" value="2"/>
</dbReference>
<comment type="catalytic activity">
    <reaction evidence="11">
        <text>2,5-diamino-6-(1-D-ribitylamino)pyrimidin-4(3H)-one 5'-phosphate + NAD(+) = 2,5-diamino-6-(1-D-ribosylamino)pyrimidin-4(3H)-one 5'-phosphate + NADH + H(+)</text>
        <dbReference type="Rhea" id="RHEA:27274"/>
        <dbReference type="ChEBI" id="CHEBI:15378"/>
        <dbReference type="ChEBI" id="CHEBI:57540"/>
        <dbReference type="ChEBI" id="CHEBI:57945"/>
        <dbReference type="ChEBI" id="CHEBI:58890"/>
        <dbReference type="ChEBI" id="CHEBI:59545"/>
        <dbReference type="EC" id="1.1.1.302"/>
    </reaction>
</comment>
<evidence type="ECO:0000313" key="16">
    <source>
        <dbReference type="Proteomes" id="UP000094444"/>
    </source>
</evidence>
<feature type="compositionally biased region" description="Low complexity" evidence="13">
    <location>
        <begin position="171"/>
        <end position="181"/>
    </location>
</feature>
<feature type="compositionally biased region" description="Pro residues" evidence="13">
    <location>
        <begin position="37"/>
        <end position="48"/>
    </location>
</feature>
<accession>A0A2P5IFG7</accession>
<comment type="pathway">
    <text evidence="2">Cofactor biosynthesis; riboflavin biosynthesis.</text>
</comment>
<organism evidence="15 16">
    <name type="scientific">Diaporthe helianthi</name>
    <dbReference type="NCBI Taxonomy" id="158607"/>
    <lineage>
        <taxon>Eukaryota</taxon>
        <taxon>Fungi</taxon>
        <taxon>Dikarya</taxon>
        <taxon>Ascomycota</taxon>
        <taxon>Pezizomycotina</taxon>
        <taxon>Sordariomycetes</taxon>
        <taxon>Sordariomycetidae</taxon>
        <taxon>Diaporthales</taxon>
        <taxon>Diaporthaceae</taxon>
        <taxon>Diaporthe</taxon>
    </lineage>
</organism>
<dbReference type="Pfam" id="PF01872">
    <property type="entry name" value="RibD_C"/>
    <property type="match status" value="2"/>
</dbReference>
<evidence type="ECO:0000259" key="14">
    <source>
        <dbReference type="Pfam" id="PF01872"/>
    </source>
</evidence>
<feature type="compositionally biased region" description="Low complexity" evidence="13">
    <location>
        <begin position="49"/>
        <end position="74"/>
    </location>
</feature>
<dbReference type="GO" id="GO:0009231">
    <property type="term" value="P:riboflavin biosynthetic process"/>
    <property type="evidence" value="ECO:0007669"/>
    <property type="project" value="UniProtKB-KW"/>
</dbReference>
<evidence type="ECO:0000256" key="3">
    <source>
        <dbReference type="ARBA" id="ARBA00009723"/>
    </source>
</evidence>
<evidence type="ECO:0000313" key="15">
    <source>
        <dbReference type="EMBL" id="POS81241.1"/>
    </source>
</evidence>
<protein>
    <recommendedName>
        <fullName evidence="5">2,5-diamino-6-ribosylamino-4(3H)-pyrimidinone 5'-phosphate reductase</fullName>
        <ecNumber evidence="4">1.1.1.302</ecNumber>
    </recommendedName>
    <alternativeName>
        <fullName evidence="10">2,5-diamino-6-(5-phospho-D-ribosylamino)pyrimidin-4(3H)-one reductase</fullName>
    </alternativeName>
    <alternativeName>
        <fullName evidence="9">2,5-diamino-6-ribitylamino-4(3H)-pyrimidinone 5'-phosphate synthase</fullName>
    </alternativeName>
</protein>
<dbReference type="InParanoid" id="A0A2P5IFG7"/>
<dbReference type="InterPro" id="IPR050765">
    <property type="entry name" value="Riboflavin_Biosynth_HTPR"/>
</dbReference>
<comment type="similarity">
    <text evidence="3">Belongs to the HTP reductase family.</text>
</comment>
<evidence type="ECO:0000256" key="10">
    <source>
        <dbReference type="ARBA" id="ARBA00031630"/>
    </source>
</evidence>
<dbReference type="EC" id="1.1.1.302" evidence="4"/>
<evidence type="ECO:0000256" key="8">
    <source>
        <dbReference type="ARBA" id="ARBA00023002"/>
    </source>
</evidence>
<evidence type="ECO:0000256" key="4">
    <source>
        <dbReference type="ARBA" id="ARBA00012851"/>
    </source>
</evidence>
<evidence type="ECO:0000256" key="5">
    <source>
        <dbReference type="ARBA" id="ARBA00015035"/>
    </source>
</evidence>
<evidence type="ECO:0000256" key="9">
    <source>
        <dbReference type="ARBA" id="ARBA00030073"/>
    </source>
</evidence>
<dbReference type="InterPro" id="IPR002734">
    <property type="entry name" value="RibDG_C"/>
</dbReference>
<keyword evidence="7" id="KW-0521">NADP</keyword>
<evidence type="ECO:0000256" key="7">
    <source>
        <dbReference type="ARBA" id="ARBA00022857"/>
    </source>
</evidence>
<dbReference type="PANTHER" id="PTHR38011:SF7">
    <property type="entry name" value="2,5-DIAMINO-6-RIBOSYLAMINO-4(3H)-PYRIMIDINONE 5'-PHOSPHATE REDUCTASE"/>
    <property type="match status" value="1"/>
</dbReference>
<proteinExistence type="inferred from homology"/>
<dbReference type="STRING" id="158607.A0A2P5IFG7"/>
<dbReference type="InterPro" id="IPR024072">
    <property type="entry name" value="DHFR-like_dom_sf"/>
</dbReference>